<dbReference type="InterPro" id="IPR005511">
    <property type="entry name" value="SMP-30"/>
</dbReference>
<evidence type="ECO:0000256" key="3">
    <source>
        <dbReference type="PIRSR" id="PIRSR605511-2"/>
    </source>
</evidence>
<proteinExistence type="predicted"/>
<dbReference type="GO" id="GO:0046872">
    <property type="term" value="F:metal ion binding"/>
    <property type="evidence" value="ECO:0007669"/>
    <property type="project" value="UniProtKB-KW"/>
</dbReference>
<evidence type="ECO:0000259" key="4">
    <source>
        <dbReference type="Pfam" id="PF08450"/>
    </source>
</evidence>
<comment type="caution">
    <text evidence="5">The sequence shown here is derived from an EMBL/GenBank/DDBJ whole genome shotgun (WGS) entry which is preliminary data.</text>
</comment>
<dbReference type="GO" id="GO:0016787">
    <property type="term" value="F:hydrolase activity"/>
    <property type="evidence" value="ECO:0007669"/>
    <property type="project" value="UniProtKB-KW"/>
</dbReference>
<keyword evidence="3" id="KW-0862">Zinc</keyword>
<dbReference type="InterPro" id="IPR011042">
    <property type="entry name" value="6-blade_b-propeller_TolB-like"/>
</dbReference>
<evidence type="ECO:0000256" key="2">
    <source>
        <dbReference type="PIRSR" id="PIRSR605511-1"/>
    </source>
</evidence>
<dbReference type="Pfam" id="PF08450">
    <property type="entry name" value="SGL"/>
    <property type="match status" value="1"/>
</dbReference>
<feature type="binding site" evidence="3">
    <location>
        <position position="229"/>
    </location>
    <ligand>
        <name>a divalent metal cation</name>
        <dbReference type="ChEBI" id="CHEBI:60240"/>
    </ligand>
</feature>
<evidence type="ECO:0000256" key="1">
    <source>
        <dbReference type="ARBA" id="ARBA00022801"/>
    </source>
</evidence>
<sequence length="298" mass="32511">MNPCYRIDDPRFRALIQPNAHLERLATGLRWAEGPVWFPLTQVLLFSDIPNERIMCLTMEGELSVHRPASGFANGHTRDAEGRLVSCLHGRRAVERTGHDGRVTVIADAYDGRRLNSPNDLVVKSDGSIWFTDPTYGILGDYEGYRADPEQPCHGVYRVGTDGRISLVCDSFVQPNGLAFSPDESTLYIAESGSSHDAAVPSVIRAFPVTGETLGAGRDLCTIDAGLPDGFRVDRNGYIWSSAADGIHVFAPDGKRLGKIFVPEVVSNLTFGGPRLNRLFITATTSVYAIYVESGPVV</sequence>
<accession>A0A8K0VB56</accession>
<dbReference type="PANTHER" id="PTHR47572:SF4">
    <property type="entry name" value="LACTONASE DRP35"/>
    <property type="match status" value="1"/>
</dbReference>
<keyword evidence="3" id="KW-0479">Metal-binding</keyword>
<feature type="binding site" evidence="3">
    <location>
        <position position="119"/>
    </location>
    <ligand>
        <name>substrate</name>
    </ligand>
</feature>
<comment type="cofactor">
    <cofactor evidence="3">
        <name>Zn(2+)</name>
        <dbReference type="ChEBI" id="CHEBI:29105"/>
    </cofactor>
    <text evidence="3">Binds 1 divalent metal cation per subunit.</text>
</comment>
<feature type="binding site" evidence="3">
    <location>
        <position position="176"/>
    </location>
    <ligand>
        <name>a divalent metal cation</name>
        <dbReference type="ChEBI" id="CHEBI:60240"/>
    </ligand>
</feature>
<dbReference type="RefSeq" id="WP_202689826.1">
    <property type="nucleotide sequence ID" value="NZ_JAESVN010000009.1"/>
</dbReference>
<evidence type="ECO:0000313" key="6">
    <source>
        <dbReference type="Proteomes" id="UP000648908"/>
    </source>
</evidence>
<feature type="binding site" evidence="3">
    <location>
        <position position="33"/>
    </location>
    <ligand>
        <name>a divalent metal cation</name>
        <dbReference type="ChEBI" id="CHEBI:60240"/>
    </ligand>
</feature>
<feature type="active site" description="Proton donor/acceptor" evidence="2">
    <location>
        <position position="229"/>
    </location>
</feature>
<evidence type="ECO:0000313" key="5">
    <source>
        <dbReference type="EMBL" id="MBL4918847.1"/>
    </source>
</evidence>
<protein>
    <submittedName>
        <fullName evidence="5">SMP-30/gluconolactonase/LRE family protein</fullName>
    </submittedName>
</protein>
<feature type="domain" description="SMP-30/Gluconolactonase/LRE-like region" evidence="4">
    <location>
        <begin position="31"/>
        <end position="284"/>
    </location>
</feature>
<dbReference type="EMBL" id="JAESVN010000009">
    <property type="protein sequence ID" value="MBL4918847.1"/>
    <property type="molecule type" value="Genomic_DNA"/>
</dbReference>
<dbReference type="Gene3D" id="2.120.10.30">
    <property type="entry name" value="TolB, C-terminal domain"/>
    <property type="match status" value="1"/>
</dbReference>
<organism evidence="5 6">
    <name type="scientific">Szabonella alba</name>
    <dbReference type="NCBI Taxonomy" id="2804194"/>
    <lineage>
        <taxon>Bacteria</taxon>
        <taxon>Pseudomonadati</taxon>
        <taxon>Pseudomonadota</taxon>
        <taxon>Alphaproteobacteria</taxon>
        <taxon>Rhodobacterales</taxon>
        <taxon>Paracoccaceae</taxon>
        <taxon>Szabonella</taxon>
    </lineage>
</organism>
<dbReference type="InterPro" id="IPR013658">
    <property type="entry name" value="SGL"/>
</dbReference>
<gene>
    <name evidence="5" type="ORF">JL811_16610</name>
</gene>
<keyword evidence="6" id="KW-1185">Reference proteome</keyword>
<dbReference type="PRINTS" id="PR01790">
    <property type="entry name" value="SMP30FAMILY"/>
</dbReference>
<dbReference type="InterPro" id="IPR051262">
    <property type="entry name" value="SMP-30/CGR1_Lactonase"/>
</dbReference>
<feature type="binding site" evidence="3">
    <location>
        <position position="143"/>
    </location>
    <ligand>
        <name>substrate</name>
    </ligand>
</feature>
<keyword evidence="1" id="KW-0378">Hydrolase</keyword>
<dbReference type="SUPFAM" id="SSF63829">
    <property type="entry name" value="Calcium-dependent phosphotriesterase"/>
    <property type="match status" value="1"/>
</dbReference>
<dbReference type="AlphaFoldDB" id="A0A8K0VB56"/>
<name>A0A8K0VB56_9RHOB</name>
<dbReference type="PANTHER" id="PTHR47572">
    <property type="entry name" value="LIPOPROTEIN-RELATED"/>
    <property type="match status" value="1"/>
</dbReference>
<reference evidence="5" key="1">
    <citation type="submission" date="2021-01" db="EMBL/GenBank/DDBJ databases">
        <title>Tabrizicola alba sp. nov. a motile alkaliphilic bacterium isolated from a soda lake.</title>
        <authorList>
            <person name="Szuroczki S."/>
            <person name="Abbaszade G."/>
            <person name="Schumann P."/>
            <person name="Toth E."/>
        </authorList>
    </citation>
    <scope>NUCLEOTIDE SEQUENCE</scope>
    <source>
        <strain evidence="5">DMG-N-6</strain>
    </source>
</reference>
<dbReference type="Proteomes" id="UP000648908">
    <property type="component" value="Unassembled WGS sequence"/>
</dbReference>